<feature type="domain" description="PDEase" evidence="9">
    <location>
        <begin position="1284"/>
        <end position="1624"/>
    </location>
</feature>
<feature type="compositionally biased region" description="Low complexity" evidence="7">
    <location>
        <begin position="437"/>
        <end position="450"/>
    </location>
</feature>
<dbReference type="InterPro" id="IPR003607">
    <property type="entry name" value="HD/PDEase_dom"/>
</dbReference>
<keyword evidence="8" id="KW-1133">Transmembrane helix</keyword>
<gene>
    <name evidence="10" type="ORF">BN1204_022390</name>
</gene>
<feature type="compositionally biased region" description="Basic and acidic residues" evidence="7">
    <location>
        <begin position="1243"/>
        <end position="1263"/>
    </location>
</feature>
<feature type="active site" description="Proton donor" evidence="3">
    <location>
        <position position="1374"/>
    </location>
</feature>
<feature type="transmembrane region" description="Helical" evidence="8">
    <location>
        <begin position="873"/>
        <end position="893"/>
    </location>
</feature>
<feature type="transmembrane region" description="Helical" evidence="8">
    <location>
        <begin position="758"/>
        <end position="774"/>
    </location>
</feature>
<feature type="compositionally biased region" description="Basic and acidic residues" evidence="7">
    <location>
        <begin position="498"/>
        <end position="507"/>
    </location>
</feature>
<evidence type="ECO:0000256" key="5">
    <source>
        <dbReference type="PIRSR" id="PIRSR623088-3"/>
    </source>
</evidence>
<dbReference type="SUPFAM" id="SSF109604">
    <property type="entry name" value="HD-domain/PDEase-like"/>
    <property type="match status" value="1"/>
</dbReference>
<evidence type="ECO:0000259" key="9">
    <source>
        <dbReference type="PROSITE" id="PS51845"/>
    </source>
</evidence>
<feature type="transmembrane region" description="Helical" evidence="8">
    <location>
        <begin position="691"/>
        <end position="713"/>
    </location>
</feature>
<dbReference type="PROSITE" id="PS00126">
    <property type="entry name" value="PDEASE_I_1"/>
    <property type="match status" value="1"/>
</dbReference>
<protein>
    <recommendedName>
        <fullName evidence="6">Phosphodiesterase</fullName>
        <ecNumber evidence="6">3.1.4.-</ecNumber>
    </recommendedName>
</protein>
<feature type="transmembrane region" description="Helical" evidence="8">
    <location>
        <begin position="851"/>
        <end position="867"/>
    </location>
</feature>
<feature type="compositionally biased region" description="Basic and acidic residues" evidence="7">
    <location>
        <begin position="418"/>
        <end position="430"/>
    </location>
</feature>
<dbReference type="InterPro" id="IPR036971">
    <property type="entry name" value="PDEase_catalytic_dom_sf"/>
</dbReference>
<dbReference type="InterPro" id="IPR023088">
    <property type="entry name" value="PDEase"/>
</dbReference>
<comment type="similarity">
    <text evidence="6">Belongs to the cyclic nucleotide phosphodiesterase family.</text>
</comment>
<dbReference type="GO" id="GO:0046872">
    <property type="term" value="F:metal ion binding"/>
    <property type="evidence" value="ECO:0007669"/>
    <property type="project" value="UniProtKB-KW"/>
</dbReference>
<feature type="region of interest" description="Disordered" evidence="7">
    <location>
        <begin position="375"/>
        <end position="395"/>
    </location>
</feature>
<evidence type="ECO:0000256" key="6">
    <source>
        <dbReference type="RuleBase" id="RU363067"/>
    </source>
</evidence>
<dbReference type="PRINTS" id="PR00387">
    <property type="entry name" value="PDIESTERASE1"/>
</dbReference>
<dbReference type="PANTHER" id="PTHR11347">
    <property type="entry name" value="CYCLIC NUCLEOTIDE PHOSPHODIESTERASE"/>
    <property type="match status" value="1"/>
</dbReference>
<feature type="binding site" evidence="4">
    <location>
        <position position="1578"/>
    </location>
    <ligand>
        <name>AMP</name>
        <dbReference type="ChEBI" id="CHEBI:456215"/>
    </ligand>
</feature>
<feature type="compositionally biased region" description="Low complexity" evidence="7">
    <location>
        <begin position="139"/>
        <end position="158"/>
    </location>
</feature>
<evidence type="ECO:0000256" key="8">
    <source>
        <dbReference type="SAM" id="Phobius"/>
    </source>
</evidence>
<evidence type="ECO:0000256" key="3">
    <source>
        <dbReference type="PIRSR" id="PIRSR623088-1"/>
    </source>
</evidence>
<feature type="binding site" evidence="4">
    <location>
        <begin position="1374"/>
        <end position="1378"/>
    </location>
    <ligand>
        <name>AMP</name>
        <dbReference type="ChEBI" id="CHEBI:456215"/>
    </ligand>
</feature>
<dbReference type="PROSITE" id="PS51845">
    <property type="entry name" value="PDEASE_I_2"/>
    <property type="match status" value="1"/>
</dbReference>
<feature type="region of interest" description="Disordered" evidence="7">
    <location>
        <begin position="286"/>
        <end position="324"/>
    </location>
</feature>
<sequence>MRHRQRRLVSFHSMPEAAPLAAHCSRAPVSCPAEATRRASPANCCGASQSSSSPARAARPCRAPGTAPRRHFALVAPSLAPQSDSLSGRERRGRLCGACAREKSDPRRLWKRRVESVETEGGPLPSAATCDPSPSTSLAAERGNRASNRSASASSVSSPGLFCSGDCARRDRDEEGSPRSRERLGRRRPGRRSAASTPRGRARERCPISPTGESRGEQSPSMRSREPRWVQTPSRAESARSADSVSCFGGDCCEASQCCACARHAPLCSLPPRAWPSSVPSSSMAATSLSCPVEPPEDDSLCAPRRSSRSASPAPRPSEDLPPQFPLSRSFDACRLAVCGCRAVDCPVRVFRDCAVHSSAPSVKEKGAACAAERELGSSVSNPPGSAGTNPTNSSRFTRVKTVSFATLSECGSVKGSHRSESMSDAEAERTQPSLLATRARSAVSPSARSLNDRRERQGTSRSWTSLPYRPTARAGRVAERRGSASSLVGRDSSAGGTERRSRRESDWPSSFTSRRTSGHSRQSPRGEGASWTAPGAGGGNMETPETPFGGRALSRCQPRCVAARRKIFRAFRNLAEHDLVFRMKEDLASMRHENSMRSVFADTTRERSGADVSERGRLSAGTRHFSVATSLHKEGSDKERSRDGGASPNTNLSRSGSGDPILRRFPLRFVDKSLEDLFAANINRWMVTRLLLMGILSLFVTSMMWPLMAWSFNLLDAFNHNEPLGVLFHINMAVTVSVAALFIVTKLFRRLARHAELVADGGTFLVVTIWGVWNTTASYILEHSYVQDVIGSAGIPGQPTDVSVSLEKTSAWSTSLEASSAVAYLYGLLLIVQLDVVYPSRTRRTWQVHLMFFGFSAGSIVIRGALNPDFVPVPFVVIRVLTYLMLTVFLFIGRHATELQQRQTFYNWLTTRKRVDRLESDLKRQREKVKVSTAVEQLVNMVKHCMESCHSLESEVGAEMHAEHRSLLVDCHQTLSRCLSILTNTSNLYTVQFGDLDSDAHRDIIQAFLNNHNSSPADWTRVTTAAYTRGVDDGCWTASGDSSEEKNAFEVNATSSHAEPSACAGTLGLVRSGSAGAWHSGPGLQAWPSQSHWTGTLDGVHLHPCVHAVAVSEGRPAGARGRGDASAEASSADALDRVGVSPHGPPAGLTCLDEGCGEERESESDSTDGDRAPKRFATLAATKRFGNLTASKRRAGGRKNDRAEADEREVELQDNGLKPAAEARGSREKKLGLTAKVLHDHLARLHVTSPKEGDGKRERRGESAPCSPPSQSLTPQSLAEFQARLRYETLLKIVSAASRTDELSVSPFAVSEEAVRDWSFDCLRHAQVSPTPLVDVGYVLLQCTSDDLRLPSGDVLLRFLTAVEVQYNHVPYHNCIHGLMVAQKMVALTELLELSETMNSRDRALIVVAGLCHDIGHPGRNNALFINALDPVAVLYNDKSVLENYHSCLTFKTLELPDCDIFFSLRTKDYHVVRSLIIDLILATDMKNHFETVSRFRVRRNALDFDLSGDEDFWFTVKMIMKCADLAHCSVSWSQHFQWCQRLSVEFYDQGDEEMARHLPMSPLCDREKHSEVAKSQLGFMNFVAVPLFEELSAVDNTGNIERECIAVMKTNASHWEALSFAAVPVPLLGQPASPNVQPPLLHLIDGSGGAAVRPGSKAAEIACRYSPSTVTALDLSCLVYKTQLNRARRGSQQSGRRVSEVAST</sequence>
<feature type="region of interest" description="Disordered" evidence="7">
    <location>
        <begin position="599"/>
        <end position="658"/>
    </location>
</feature>
<keyword evidence="8" id="KW-0812">Transmembrane</keyword>
<dbReference type="Pfam" id="PF00233">
    <property type="entry name" value="PDEase_I"/>
    <property type="match status" value="1"/>
</dbReference>
<feature type="compositionally biased region" description="Basic and acidic residues" evidence="7">
    <location>
        <begin position="632"/>
        <end position="644"/>
    </location>
</feature>
<dbReference type="InterPro" id="IPR002073">
    <property type="entry name" value="PDEase_catalytic_dom"/>
</dbReference>
<feature type="compositionally biased region" description="Low complexity" evidence="7">
    <location>
        <begin position="303"/>
        <end position="313"/>
    </location>
</feature>
<feature type="compositionally biased region" description="Polar residues" evidence="7">
    <location>
        <begin position="378"/>
        <end position="395"/>
    </location>
</feature>
<feature type="binding site" evidence="5">
    <location>
        <position position="1415"/>
    </location>
    <ligand>
        <name>Zn(2+)</name>
        <dbReference type="ChEBI" id="CHEBI:29105"/>
        <label>2</label>
    </ligand>
</feature>
<dbReference type="GO" id="GO:0007165">
    <property type="term" value="P:signal transduction"/>
    <property type="evidence" value="ECO:0007669"/>
    <property type="project" value="InterPro"/>
</dbReference>
<feature type="region of interest" description="Disordered" evidence="7">
    <location>
        <begin position="1243"/>
        <end position="1276"/>
    </location>
</feature>
<feature type="compositionally biased region" description="Low complexity" evidence="7">
    <location>
        <begin position="47"/>
        <end position="65"/>
    </location>
</feature>
<dbReference type="Gene3D" id="1.10.1300.10">
    <property type="entry name" value="3'5'-cyclic nucleotide phosphodiesterase, catalytic domain"/>
    <property type="match status" value="1"/>
</dbReference>
<evidence type="ECO:0000256" key="7">
    <source>
        <dbReference type="SAM" id="MobiDB-lite"/>
    </source>
</evidence>
<accession>A0A0F7UCW5</accession>
<dbReference type="EC" id="3.1.4.-" evidence="6"/>
<feature type="binding site" evidence="4">
    <location>
        <position position="1526"/>
    </location>
    <ligand>
        <name>AMP</name>
        <dbReference type="ChEBI" id="CHEBI:456215"/>
    </ligand>
</feature>
<evidence type="ECO:0000256" key="1">
    <source>
        <dbReference type="ARBA" id="ARBA00022723"/>
    </source>
</evidence>
<proteinExistence type="inferred from homology"/>
<dbReference type="InterPro" id="IPR023174">
    <property type="entry name" value="PDEase_CS"/>
</dbReference>
<feature type="binding site" evidence="5">
    <location>
        <position position="1415"/>
    </location>
    <ligand>
        <name>Zn(2+)</name>
        <dbReference type="ChEBI" id="CHEBI:29105"/>
        <label>1</label>
    </ligand>
</feature>
<evidence type="ECO:0000313" key="10">
    <source>
        <dbReference type="EMBL" id="CEL66425.1"/>
    </source>
</evidence>
<feature type="compositionally biased region" description="Basic and acidic residues" evidence="7">
    <location>
        <begin position="604"/>
        <end position="618"/>
    </location>
</feature>
<feature type="region of interest" description="Disordered" evidence="7">
    <location>
        <begin position="42"/>
        <end position="65"/>
    </location>
</feature>
<name>A0A0F7UCW5_NEOCL</name>
<reference evidence="10" key="1">
    <citation type="journal article" date="2015" name="PLoS ONE">
        <title>Comprehensive Evaluation of Toxoplasma gondii VEG and Neospora caninum LIV Genomes with Tachyzoite Stage Transcriptome and Proteome Defines Novel Transcript Features.</title>
        <authorList>
            <person name="Ramaprasad A."/>
            <person name="Mourier T."/>
            <person name="Naeem R."/>
            <person name="Malas T.B."/>
            <person name="Moussa E."/>
            <person name="Panigrahi A."/>
            <person name="Vermont S.J."/>
            <person name="Otto T.D."/>
            <person name="Wastling J."/>
            <person name="Pain A."/>
        </authorList>
    </citation>
    <scope>NUCLEOTIDE SEQUENCE</scope>
    <source>
        <strain evidence="10">Liverpool</strain>
    </source>
</reference>
<dbReference type="CDD" id="cd00077">
    <property type="entry name" value="HDc"/>
    <property type="match status" value="1"/>
</dbReference>
<evidence type="ECO:0000256" key="4">
    <source>
        <dbReference type="PIRSR" id="PIRSR623088-2"/>
    </source>
</evidence>
<feature type="binding site" evidence="5">
    <location>
        <position position="1378"/>
    </location>
    <ligand>
        <name>Zn(2+)</name>
        <dbReference type="ChEBI" id="CHEBI:29105"/>
        <label>1</label>
    </ligand>
</feature>
<organism evidence="10">
    <name type="scientific">Neospora caninum (strain Liverpool)</name>
    <dbReference type="NCBI Taxonomy" id="572307"/>
    <lineage>
        <taxon>Eukaryota</taxon>
        <taxon>Sar</taxon>
        <taxon>Alveolata</taxon>
        <taxon>Apicomplexa</taxon>
        <taxon>Conoidasida</taxon>
        <taxon>Coccidia</taxon>
        <taxon>Eucoccidiorida</taxon>
        <taxon>Eimeriorina</taxon>
        <taxon>Sarcocystidae</taxon>
        <taxon>Neospora</taxon>
    </lineage>
</organism>
<keyword evidence="2 6" id="KW-0378">Hydrolase</keyword>
<feature type="compositionally biased region" description="Polar residues" evidence="7">
    <location>
        <begin position="648"/>
        <end position="657"/>
    </location>
</feature>
<feature type="binding site" evidence="4">
    <location>
        <position position="1415"/>
    </location>
    <ligand>
        <name>AMP</name>
        <dbReference type="ChEBI" id="CHEBI:456215"/>
    </ligand>
</feature>
<feature type="compositionally biased region" description="Basic and acidic residues" evidence="7">
    <location>
        <begin position="167"/>
        <end position="183"/>
    </location>
</feature>
<feature type="region of interest" description="Disordered" evidence="7">
    <location>
        <begin position="414"/>
        <end position="553"/>
    </location>
</feature>
<dbReference type="EMBL" id="LN714481">
    <property type="protein sequence ID" value="CEL66425.1"/>
    <property type="molecule type" value="Genomic_DNA"/>
</dbReference>
<dbReference type="GO" id="GO:0004114">
    <property type="term" value="F:3',5'-cyclic-nucleotide phosphodiesterase activity"/>
    <property type="evidence" value="ECO:0007669"/>
    <property type="project" value="InterPro"/>
</dbReference>
<comment type="cofactor">
    <cofactor evidence="6">
        <name>a divalent metal cation</name>
        <dbReference type="ChEBI" id="CHEBI:60240"/>
    </cofactor>
    <text evidence="6">Binds 2 divalent metal cations per subunit. Site 1 may preferentially bind zinc ions, while site 2 has a preference for magnesium and/or manganese ions.</text>
</comment>
<keyword evidence="1 5" id="KW-0479">Metal-binding</keyword>
<feature type="compositionally biased region" description="Low complexity" evidence="7">
    <location>
        <begin position="1125"/>
        <end position="1134"/>
    </location>
</feature>
<keyword evidence="8" id="KW-0472">Membrane</keyword>
<evidence type="ECO:0000256" key="2">
    <source>
        <dbReference type="ARBA" id="ARBA00022801"/>
    </source>
</evidence>
<feature type="compositionally biased region" description="Polar residues" evidence="7">
    <location>
        <begin position="508"/>
        <end position="524"/>
    </location>
</feature>
<feature type="binding site" evidence="5">
    <location>
        <position position="1526"/>
    </location>
    <ligand>
        <name>Zn(2+)</name>
        <dbReference type="ChEBI" id="CHEBI:29105"/>
        <label>1</label>
    </ligand>
</feature>
<dbReference type="SMART" id="SM00471">
    <property type="entry name" value="HDc"/>
    <property type="match status" value="1"/>
</dbReference>
<feature type="transmembrane region" description="Helical" evidence="8">
    <location>
        <begin position="725"/>
        <end position="746"/>
    </location>
</feature>
<feature type="binding site" evidence="5">
    <location>
        <position position="1414"/>
    </location>
    <ligand>
        <name>Zn(2+)</name>
        <dbReference type="ChEBI" id="CHEBI:29105"/>
        <label>1</label>
    </ligand>
</feature>
<feature type="region of interest" description="Disordered" evidence="7">
    <location>
        <begin position="115"/>
        <end position="237"/>
    </location>
</feature>
<feature type="region of interest" description="Disordered" evidence="7">
    <location>
        <begin position="1116"/>
        <end position="1230"/>
    </location>
</feature>